<dbReference type="InterPro" id="IPR006840">
    <property type="entry name" value="ChaC"/>
</dbReference>
<accession>X7F6B0</accession>
<evidence type="ECO:0000313" key="3">
    <source>
        <dbReference type="EMBL" id="ETX27579.1"/>
    </source>
</evidence>
<organism evidence="3 4">
    <name type="scientific">Roseivivax isoporae LMG 25204</name>
    <dbReference type="NCBI Taxonomy" id="1449351"/>
    <lineage>
        <taxon>Bacteria</taxon>
        <taxon>Pseudomonadati</taxon>
        <taxon>Pseudomonadota</taxon>
        <taxon>Alphaproteobacteria</taxon>
        <taxon>Rhodobacterales</taxon>
        <taxon>Roseobacteraceae</taxon>
        <taxon>Roseivivax</taxon>
    </lineage>
</organism>
<dbReference type="CDD" id="cd06661">
    <property type="entry name" value="GGCT_like"/>
    <property type="match status" value="1"/>
</dbReference>
<dbReference type="GO" id="GO:0006751">
    <property type="term" value="P:glutathione catabolic process"/>
    <property type="evidence" value="ECO:0007669"/>
    <property type="project" value="InterPro"/>
</dbReference>
<dbReference type="STRING" id="1449351.RISW2_13140"/>
<evidence type="ECO:0000313" key="4">
    <source>
        <dbReference type="Proteomes" id="UP000023430"/>
    </source>
</evidence>
<dbReference type="GO" id="GO:0016740">
    <property type="term" value="F:transferase activity"/>
    <property type="evidence" value="ECO:0007669"/>
    <property type="project" value="UniProtKB-KW"/>
</dbReference>
<keyword evidence="2" id="KW-0456">Lyase</keyword>
<protein>
    <recommendedName>
        <fullName evidence="1">glutathione-specific gamma-glutamylcyclotransferase</fullName>
        <ecNumber evidence="1">4.3.2.7</ecNumber>
    </recommendedName>
</protein>
<dbReference type="InterPro" id="IPR036568">
    <property type="entry name" value="GGCT-like_sf"/>
</dbReference>
<keyword evidence="3" id="KW-0808">Transferase</keyword>
<gene>
    <name evidence="3" type="ORF">RISW2_13140</name>
</gene>
<dbReference type="PANTHER" id="PTHR12192">
    <property type="entry name" value="CATION TRANSPORT PROTEIN CHAC-RELATED"/>
    <property type="match status" value="1"/>
</dbReference>
<evidence type="ECO:0000256" key="2">
    <source>
        <dbReference type="ARBA" id="ARBA00023239"/>
    </source>
</evidence>
<dbReference type="eggNOG" id="COG3703">
    <property type="taxonomic scope" value="Bacteria"/>
</dbReference>
<dbReference type="GO" id="GO:0061928">
    <property type="term" value="F:glutathione specific gamma-glutamylcyclotransferase activity"/>
    <property type="evidence" value="ECO:0007669"/>
    <property type="project" value="UniProtKB-EC"/>
</dbReference>
<reference evidence="3 4" key="1">
    <citation type="submission" date="2014-01" db="EMBL/GenBank/DDBJ databases">
        <title>Roseivivax isoporae LMG 25204 Genome Sequencing.</title>
        <authorList>
            <person name="Lai Q."/>
            <person name="Li G."/>
            <person name="Shao Z."/>
        </authorList>
    </citation>
    <scope>NUCLEOTIDE SEQUENCE [LARGE SCALE GENOMIC DNA]</scope>
    <source>
        <strain evidence="3 4">LMG 25204</strain>
    </source>
</reference>
<dbReference type="PANTHER" id="PTHR12192:SF2">
    <property type="entry name" value="GLUTATHIONE-SPECIFIC GAMMA-GLUTAMYLCYCLOTRANSFERASE 2"/>
    <property type="match status" value="1"/>
</dbReference>
<comment type="caution">
    <text evidence="3">The sequence shown here is derived from an EMBL/GenBank/DDBJ whole genome shotgun (WGS) entry which is preliminary data.</text>
</comment>
<dbReference type="InterPro" id="IPR013024">
    <property type="entry name" value="GGCT-like"/>
</dbReference>
<dbReference type="EMBL" id="JAME01000030">
    <property type="protein sequence ID" value="ETX27579.1"/>
    <property type="molecule type" value="Genomic_DNA"/>
</dbReference>
<dbReference type="GO" id="GO:0005737">
    <property type="term" value="C:cytoplasm"/>
    <property type="evidence" value="ECO:0007669"/>
    <property type="project" value="TreeGrafter"/>
</dbReference>
<dbReference type="RefSeq" id="WP_043773483.1">
    <property type="nucleotide sequence ID" value="NZ_JAME01000030.1"/>
</dbReference>
<dbReference type="SUPFAM" id="SSF110857">
    <property type="entry name" value="Gamma-glutamyl cyclotransferase-like"/>
    <property type="match status" value="1"/>
</dbReference>
<proteinExistence type="predicted"/>
<dbReference type="Gene3D" id="3.10.490.10">
    <property type="entry name" value="Gamma-glutamyl cyclotransferase-like"/>
    <property type="match status" value="1"/>
</dbReference>
<dbReference type="OrthoDB" id="9795692at2"/>
<evidence type="ECO:0000256" key="1">
    <source>
        <dbReference type="ARBA" id="ARBA00012344"/>
    </source>
</evidence>
<dbReference type="EC" id="4.3.2.7" evidence="1"/>
<keyword evidence="4" id="KW-1185">Reference proteome</keyword>
<dbReference type="Proteomes" id="UP000023430">
    <property type="component" value="Unassembled WGS sequence"/>
</dbReference>
<dbReference type="PATRIC" id="fig|1449351.3.peg.3501"/>
<dbReference type="AlphaFoldDB" id="X7F6B0"/>
<sequence length="186" mass="20485">MTLWVFGYGSLLWNPGFEVAERQHARLSGYRRSFCMRSVHHRGTEASPGLVLALDAEPGSHCDGLALAARDDQQEAVLAYLRERELISSAYLERLVELDLADGRRVTALAYVIDPDHVQYCGDLPLEEQAEIIAGATGGRGPNSEYLWNTTAHLADLGIPDAELQWLSDRVRAIMGSPLGLTRPKA</sequence>
<name>X7F6B0_9RHOB</name>
<dbReference type="Pfam" id="PF04752">
    <property type="entry name" value="ChaC"/>
    <property type="match status" value="1"/>
</dbReference>